<keyword evidence="12" id="KW-1185">Reference proteome</keyword>
<protein>
    <recommendedName>
        <fullName evidence="6 7">Pyrroline-5-carboxylate reductase</fullName>
        <shortName evidence="6">P5C reductase</shortName>
        <shortName evidence="6">P5CR</shortName>
        <ecNumber evidence="6 7">1.5.1.2</ecNumber>
    </recommendedName>
    <alternativeName>
        <fullName evidence="6">PCA reductase</fullName>
    </alternativeName>
</protein>
<dbReference type="OrthoDB" id="9805754at2"/>
<dbReference type="InterPro" id="IPR029036">
    <property type="entry name" value="P5CR_dimer"/>
</dbReference>
<keyword evidence="6" id="KW-0963">Cytoplasm</keyword>
<evidence type="ECO:0000256" key="3">
    <source>
        <dbReference type="ARBA" id="ARBA00022857"/>
    </source>
</evidence>
<comment type="caution">
    <text evidence="11">The sequence shown here is derived from an EMBL/GenBank/DDBJ whole genome shotgun (WGS) entry which is preliminary data.</text>
</comment>
<keyword evidence="2 6" id="KW-0641">Proline biosynthesis</keyword>
<feature type="domain" description="Pyrroline-5-carboxylate reductase dimerisation" evidence="10">
    <location>
        <begin position="165"/>
        <end position="269"/>
    </location>
</feature>
<dbReference type="NCBIfam" id="TIGR00112">
    <property type="entry name" value="proC"/>
    <property type="match status" value="1"/>
</dbReference>
<evidence type="ECO:0000256" key="1">
    <source>
        <dbReference type="ARBA" id="ARBA00005525"/>
    </source>
</evidence>
<dbReference type="Pfam" id="PF03807">
    <property type="entry name" value="F420_oxidored"/>
    <property type="match status" value="1"/>
</dbReference>
<evidence type="ECO:0000259" key="9">
    <source>
        <dbReference type="Pfam" id="PF03807"/>
    </source>
</evidence>
<comment type="pathway">
    <text evidence="6">Amino-acid biosynthesis; L-proline biosynthesis; L-proline from L-glutamate 5-semialdehyde: step 1/1.</text>
</comment>
<comment type="catalytic activity">
    <reaction evidence="6">
        <text>L-proline + NAD(+) = (S)-1-pyrroline-5-carboxylate + NADH + 2 H(+)</text>
        <dbReference type="Rhea" id="RHEA:14105"/>
        <dbReference type="ChEBI" id="CHEBI:15378"/>
        <dbReference type="ChEBI" id="CHEBI:17388"/>
        <dbReference type="ChEBI" id="CHEBI:57540"/>
        <dbReference type="ChEBI" id="CHEBI:57945"/>
        <dbReference type="ChEBI" id="CHEBI:60039"/>
        <dbReference type="EC" id="1.5.1.2"/>
    </reaction>
</comment>
<name>A0A2T6BXE5_9BACL</name>
<dbReference type="InterPro" id="IPR036291">
    <property type="entry name" value="NAD(P)-bd_dom_sf"/>
</dbReference>
<accession>A0A2T6BXE5</accession>
<keyword evidence="6" id="KW-0028">Amino-acid biosynthesis</keyword>
<keyword evidence="4 6" id="KW-0560">Oxidoreductase</keyword>
<evidence type="ECO:0000313" key="11">
    <source>
        <dbReference type="EMBL" id="PTX60740.1"/>
    </source>
</evidence>
<keyword evidence="3 6" id="KW-0521">NADP</keyword>
<dbReference type="UniPathway" id="UPA00098">
    <property type="reaction ID" value="UER00361"/>
</dbReference>
<dbReference type="RefSeq" id="WP_108022690.1">
    <property type="nucleotide sequence ID" value="NZ_QBKR01000008.1"/>
</dbReference>
<dbReference type="Gene3D" id="3.40.50.720">
    <property type="entry name" value="NAD(P)-binding Rossmann-like Domain"/>
    <property type="match status" value="1"/>
</dbReference>
<evidence type="ECO:0000256" key="2">
    <source>
        <dbReference type="ARBA" id="ARBA00022650"/>
    </source>
</evidence>
<evidence type="ECO:0000259" key="10">
    <source>
        <dbReference type="Pfam" id="PF14748"/>
    </source>
</evidence>
<evidence type="ECO:0000256" key="7">
    <source>
        <dbReference type="NCBIfam" id="TIGR00112"/>
    </source>
</evidence>
<evidence type="ECO:0000256" key="4">
    <source>
        <dbReference type="ARBA" id="ARBA00023002"/>
    </source>
</evidence>
<dbReference type="InterPro" id="IPR028939">
    <property type="entry name" value="P5C_Rdtase_cat_N"/>
</dbReference>
<dbReference type="AlphaFoldDB" id="A0A2T6BXE5"/>
<comment type="similarity">
    <text evidence="1 6">Belongs to the pyrroline-5-carboxylate reductase family.</text>
</comment>
<comment type="catalytic activity">
    <reaction evidence="6">
        <text>L-proline + NADP(+) = (S)-1-pyrroline-5-carboxylate + NADPH + 2 H(+)</text>
        <dbReference type="Rhea" id="RHEA:14109"/>
        <dbReference type="ChEBI" id="CHEBI:15378"/>
        <dbReference type="ChEBI" id="CHEBI:17388"/>
        <dbReference type="ChEBI" id="CHEBI:57783"/>
        <dbReference type="ChEBI" id="CHEBI:58349"/>
        <dbReference type="ChEBI" id="CHEBI:60039"/>
        <dbReference type="EC" id="1.5.1.2"/>
    </reaction>
</comment>
<evidence type="ECO:0000313" key="12">
    <source>
        <dbReference type="Proteomes" id="UP000244240"/>
    </source>
</evidence>
<dbReference type="PIRSF" id="PIRSF000193">
    <property type="entry name" value="Pyrrol-5-carb_rd"/>
    <property type="match status" value="1"/>
</dbReference>
<feature type="binding site" evidence="8">
    <location>
        <begin position="10"/>
        <end position="15"/>
    </location>
    <ligand>
        <name>NADP(+)</name>
        <dbReference type="ChEBI" id="CHEBI:58349"/>
    </ligand>
</feature>
<evidence type="ECO:0000256" key="6">
    <source>
        <dbReference type="HAMAP-Rule" id="MF_01925"/>
    </source>
</evidence>
<gene>
    <name evidence="6" type="primary">proC</name>
    <name evidence="11" type="ORF">C8P63_10850</name>
</gene>
<dbReference type="EC" id="1.5.1.2" evidence="6 7"/>
<reference evidence="11 12" key="1">
    <citation type="submission" date="2018-04" db="EMBL/GenBank/DDBJ databases">
        <title>Genomic Encyclopedia of Archaeal and Bacterial Type Strains, Phase II (KMG-II): from individual species to whole genera.</title>
        <authorList>
            <person name="Goeker M."/>
        </authorList>
    </citation>
    <scope>NUCLEOTIDE SEQUENCE [LARGE SCALE GENOMIC DNA]</scope>
    <source>
        <strain evidence="11 12">DSM 45787</strain>
    </source>
</reference>
<sequence length="279" mass="30033">MEDQKQILFLGAGSMAEAILSGLLSNTQTTADRIHVINLKNTERIRRLEEKYRVLSPRNKREAIHNADTVILAMKPNDMGSALQQWGSCFSSGQCVISVAAGISTRFIEERIPARTAVIRAMPNTSSMVGASATALCRGQDADDSDLQEAIRIFSSIGTTVVVEEKDMDAVTGLSGSGPAYIYYLVEALEQAGISAGLTPPVARRLTLQTLMGAARMLAETGEEPAELRRKVTSPGGTTMAGLETLAQHHFQESLILAVQRARQRSKELGSTFASPAAR</sequence>
<feature type="binding site" evidence="8">
    <location>
        <begin position="73"/>
        <end position="76"/>
    </location>
    <ligand>
        <name>NADP(+)</name>
        <dbReference type="ChEBI" id="CHEBI:58349"/>
    </ligand>
</feature>
<dbReference type="InterPro" id="IPR008927">
    <property type="entry name" value="6-PGluconate_DH-like_C_sf"/>
</dbReference>
<dbReference type="Pfam" id="PF14748">
    <property type="entry name" value="P5CR_dimer"/>
    <property type="match status" value="1"/>
</dbReference>
<evidence type="ECO:0000256" key="5">
    <source>
        <dbReference type="ARBA" id="ARBA00058118"/>
    </source>
</evidence>
<dbReference type="PANTHER" id="PTHR11645:SF49">
    <property type="entry name" value="PYRROLINE-5-CARBOXYLATE REDUCTASE 1"/>
    <property type="match status" value="1"/>
</dbReference>
<dbReference type="Gene3D" id="1.10.3730.10">
    <property type="entry name" value="ProC C-terminal domain-like"/>
    <property type="match status" value="1"/>
</dbReference>
<dbReference type="PANTHER" id="PTHR11645">
    <property type="entry name" value="PYRROLINE-5-CARBOXYLATE REDUCTASE"/>
    <property type="match status" value="1"/>
</dbReference>
<dbReference type="HAMAP" id="MF_01925">
    <property type="entry name" value="P5C_reductase"/>
    <property type="match status" value="1"/>
</dbReference>
<comment type="subcellular location">
    <subcellularLocation>
        <location evidence="6">Cytoplasm</location>
    </subcellularLocation>
</comment>
<dbReference type="SUPFAM" id="SSF48179">
    <property type="entry name" value="6-phosphogluconate dehydrogenase C-terminal domain-like"/>
    <property type="match status" value="1"/>
</dbReference>
<feature type="domain" description="Pyrroline-5-carboxylate reductase catalytic N-terminal" evidence="9">
    <location>
        <begin position="7"/>
        <end position="102"/>
    </location>
</feature>
<dbReference type="Proteomes" id="UP000244240">
    <property type="component" value="Unassembled WGS sequence"/>
</dbReference>
<dbReference type="GO" id="GO:0055129">
    <property type="term" value="P:L-proline biosynthetic process"/>
    <property type="evidence" value="ECO:0007669"/>
    <property type="project" value="UniProtKB-UniRule"/>
</dbReference>
<evidence type="ECO:0000256" key="8">
    <source>
        <dbReference type="PIRSR" id="PIRSR000193-1"/>
    </source>
</evidence>
<dbReference type="InterPro" id="IPR000304">
    <property type="entry name" value="Pyrroline-COOH_reductase"/>
</dbReference>
<dbReference type="GO" id="GO:0005737">
    <property type="term" value="C:cytoplasm"/>
    <property type="evidence" value="ECO:0007669"/>
    <property type="project" value="UniProtKB-SubCell"/>
</dbReference>
<dbReference type="SUPFAM" id="SSF51735">
    <property type="entry name" value="NAD(P)-binding Rossmann-fold domains"/>
    <property type="match status" value="1"/>
</dbReference>
<dbReference type="FunFam" id="1.10.3730.10:FF:000001">
    <property type="entry name" value="Pyrroline-5-carboxylate reductase"/>
    <property type="match status" value="1"/>
</dbReference>
<proteinExistence type="inferred from homology"/>
<organism evidence="11 12">
    <name type="scientific">Melghirimyces profundicolus</name>
    <dbReference type="NCBI Taxonomy" id="1242148"/>
    <lineage>
        <taxon>Bacteria</taxon>
        <taxon>Bacillati</taxon>
        <taxon>Bacillota</taxon>
        <taxon>Bacilli</taxon>
        <taxon>Bacillales</taxon>
        <taxon>Thermoactinomycetaceae</taxon>
        <taxon>Melghirimyces</taxon>
    </lineage>
</organism>
<comment type="function">
    <text evidence="5 6">Catalyzes the reduction of 1-pyrroline-5-carboxylate (PCA) to L-proline.</text>
</comment>
<dbReference type="EMBL" id="QBKR01000008">
    <property type="protein sequence ID" value="PTX60740.1"/>
    <property type="molecule type" value="Genomic_DNA"/>
</dbReference>
<dbReference type="GO" id="GO:0004735">
    <property type="term" value="F:pyrroline-5-carboxylate reductase activity"/>
    <property type="evidence" value="ECO:0007669"/>
    <property type="project" value="UniProtKB-UniRule"/>
</dbReference>